<feature type="binding site" evidence="9">
    <location>
        <begin position="261"/>
        <end position="262"/>
    </location>
    <ligand>
        <name>ATP</name>
        <dbReference type="ChEBI" id="CHEBI:30616"/>
    </ligand>
</feature>
<dbReference type="InterPro" id="IPR011877">
    <property type="entry name" value="Ribokinase"/>
</dbReference>
<evidence type="ECO:0000256" key="7">
    <source>
        <dbReference type="ARBA" id="ARBA00022958"/>
    </source>
</evidence>
<feature type="binding site" evidence="9">
    <location>
        <position position="301"/>
    </location>
    <ligand>
        <name>K(+)</name>
        <dbReference type="ChEBI" id="CHEBI:29103"/>
    </ligand>
</feature>
<dbReference type="InterPro" id="IPR029056">
    <property type="entry name" value="Ribokinase-like"/>
</dbReference>
<keyword evidence="4 9" id="KW-0418">Kinase</keyword>
<feature type="binding site" evidence="9">
    <location>
        <position position="149"/>
    </location>
    <ligand>
        <name>substrate</name>
    </ligand>
</feature>
<feature type="binding site" evidence="9">
    <location>
        <begin position="48"/>
        <end position="52"/>
    </location>
    <ligand>
        <name>substrate</name>
    </ligand>
</feature>
<dbReference type="InterPro" id="IPR011611">
    <property type="entry name" value="PfkB_dom"/>
</dbReference>
<evidence type="ECO:0000256" key="2">
    <source>
        <dbReference type="ARBA" id="ARBA00022723"/>
    </source>
</evidence>
<feature type="active site" description="Proton acceptor" evidence="9">
    <location>
        <position position="262"/>
    </location>
</feature>
<dbReference type="PRINTS" id="PR00990">
    <property type="entry name" value="RIBOKINASE"/>
</dbReference>
<comment type="pathway">
    <text evidence="9">Carbohydrate metabolism; D-ribose degradation; D-ribose 5-phosphate from beta-D-ribopyranose: step 2/2.</text>
</comment>
<dbReference type="PANTHER" id="PTHR10584:SF166">
    <property type="entry name" value="RIBOKINASE"/>
    <property type="match status" value="1"/>
</dbReference>
<feature type="domain" description="Carbohydrate kinase PfkB" evidence="11">
    <location>
        <begin position="12"/>
        <end position="304"/>
    </location>
</feature>
<feature type="binding site" evidence="9">
    <location>
        <begin position="230"/>
        <end position="235"/>
    </location>
    <ligand>
        <name>ATP</name>
        <dbReference type="ChEBI" id="CHEBI:30616"/>
    </ligand>
</feature>
<keyword evidence="2 9" id="KW-0479">Metal-binding</keyword>
<evidence type="ECO:0000256" key="10">
    <source>
        <dbReference type="NCBIfam" id="TIGR02152"/>
    </source>
</evidence>
<feature type="binding site" evidence="9">
    <location>
        <position position="292"/>
    </location>
    <ligand>
        <name>K(+)</name>
        <dbReference type="ChEBI" id="CHEBI:29103"/>
    </ligand>
</feature>
<dbReference type="Proteomes" id="UP000746535">
    <property type="component" value="Unassembled WGS sequence"/>
</dbReference>
<gene>
    <name evidence="9 12" type="primary">rbsK</name>
    <name evidence="12" type="ORF">HBH25_01100</name>
</gene>
<dbReference type="SUPFAM" id="SSF53613">
    <property type="entry name" value="Ribokinase-like"/>
    <property type="match status" value="1"/>
</dbReference>
<evidence type="ECO:0000256" key="8">
    <source>
        <dbReference type="ARBA" id="ARBA00023277"/>
    </source>
</evidence>
<evidence type="ECO:0000256" key="6">
    <source>
        <dbReference type="ARBA" id="ARBA00022842"/>
    </source>
</evidence>
<comment type="catalytic activity">
    <reaction evidence="9">
        <text>D-ribose + ATP = D-ribose 5-phosphate + ADP + H(+)</text>
        <dbReference type="Rhea" id="RHEA:13697"/>
        <dbReference type="ChEBI" id="CHEBI:15378"/>
        <dbReference type="ChEBI" id="CHEBI:30616"/>
        <dbReference type="ChEBI" id="CHEBI:47013"/>
        <dbReference type="ChEBI" id="CHEBI:78346"/>
        <dbReference type="ChEBI" id="CHEBI:456216"/>
        <dbReference type="EC" id="2.7.1.15"/>
    </reaction>
</comment>
<evidence type="ECO:0000313" key="12">
    <source>
        <dbReference type="EMBL" id="NJO99466.1"/>
    </source>
</evidence>
<dbReference type="RefSeq" id="WP_168080647.1">
    <property type="nucleotide sequence ID" value="NZ_JAAVJI010000001.1"/>
</dbReference>
<organism evidence="12 13">
    <name type="scientific">Pseudomonas quercus</name>
    <dbReference type="NCBI Taxonomy" id="2722792"/>
    <lineage>
        <taxon>Bacteria</taxon>
        <taxon>Pseudomonadati</taxon>
        <taxon>Pseudomonadota</taxon>
        <taxon>Gammaproteobacteria</taxon>
        <taxon>Pseudomonadales</taxon>
        <taxon>Pseudomonadaceae</taxon>
        <taxon>Pseudomonas</taxon>
    </lineage>
</organism>
<keyword evidence="3 9" id="KW-0547">Nucleotide-binding</keyword>
<evidence type="ECO:0000256" key="9">
    <source>
        <dbReference type="HAMAP-Rule" id="MF_01987"/>
    </source>
</evidence>
<dbReference type="PANTHER" id="PTHR10584">
    <property type="entry name" value="SUGAR KINASE"/>
    <property type="match status" value="1"/>
</dbReference>
<evidence type="ECO:0000256" key="5">
    <source>
        <dbReference type="ARBA" id="ARBA00022840"/>
    </source>
</evidence>
<comment type="caution">
    <text evidence="9">Lacks conserved residue(s) required for the propagation of feature annotation.</text>
</comment>
<comment type="function">
    <text evidence="9">Catalyzes the phosphorylation of ribose at O-5 in a reaction requiring ATP and magnesium. The resulting D-ribose-5-phosphate can then be used either for sythesis of nucleotides, histidine, and tryptophan, or as a component of the pentose phosphate pathway.</text>
</comment>
<proteinExistence type="inferred from homology"/>
<feature type="binding site" evidence="9">
    <location>
        <position position="297"/>
    </location>
    <ligand>
        <name>K(+)</name>
        <dbReference type="ChEBI" id="CHEBI:29103"/>
    </ligand>
</feature>
<comment type="subcellular location">
    <subcellularLocation>
        <location evidence="9">Cytoplasm</location>
    </subcellularLocation>
</comment>
<evidence type="ECO:0000256" key="1">
    <source>
        <dbReference type="ARBA" id="ARBA00022679"/>
    </source>
</evidence>
<keyword evidence="5 9" id="KW-0067">ATP-binding</keyword>
<keyword evidence="13" id="KW-1185">Reference proteome</keyword>
<feature type="binding site" evidence="9">
    <location>
        <position position="295"/>
    </location>
    <ligand>
        <name>K(+)</name>
        <dbReference type="ChEBI" id="CHEBI:29103"/>
    </ligand>
</feature>
<comment type="subunit">
    <text evidence="9">Homodimer.</text>
</comment>
<keyword evidence="8 9" id="KW-0119">Carbohydrate metabolism</keyword>
<feature type="binding site" evidence="9">
    <location>
        <position position="262"/>
    </location>
    <ligand>
        <name>substrate</name>
    </ligand>
</feature>
<evidence type="ECO:0000313" key="13">
    <source>
        <dbReference type="Proteomes" id="UP000746535"/>
    </source>
</evidence>
<feature type="binding site" evidence="9">
    <location>
        <position position="258"/>
    </location>
    <ligand>
        <name>K(+)</name>
        <dbReference type="ChEBI" id="CHEBI:29103"/>
    </ligand>
</feature>
<feature type="binding site" evidence="9">
    <location>
        <position position="256"/>
    </location>
    <ligand>
        <name>K(+)</name>
        <dbReference type="ChEBI" id="CHEBI:29103"/>
    </ligand>
</feature>
<evidence type="ECO:0000259" key="11">
    <source>
        <dbReference type="Pfam" id="PF00294"/>
    </source>
</evidence>
<comment type="cofactor">
    <cofactor evidence="9">
        <name>Mg(2+)</name>
        <dbReference type="ChEBI" id="CHEBI:18420"/>
    </cofactor>
    <text evidence="9">Requires a divalent cation, most likely magnesium in vivo, as an electrophilic catalyst to aid phosphoryl group transfer. It is the chelate of the metal and the nucleotide that is the actual substrate.</text>
</comment>
<dbReference type="Pfam" id="PF00294">
    <property type="entry name" value="PfkB"/>
    <property type="match status" value="1"/>
</dbReference>
<name>A0ABX0YAZ9_9PSED</name>
<protein>
    <recommendedName>
        <fullName evidence="9 10">Ribokinase</fullName>
        <shortName evidence="9">RK</shortName>
        <ecNumber evidence="9 10">2.7.1.15</ecNumber>
    </recommendedName>
</protein>
<dbReference type="NCBIfam" id="TIGR02152">
    <property type="entry name" value="D_ribokin_bact"/>
    <property type="match status" value="1"/>
</dbReference>
<sequence length="313" mass="31574">MSLDESAPALARVVVVGSLNMDLVVRAQQLPQPGQTLAASHFATASGGKGANQAVAAARSGAQVSMIGCVGDDANGRALRQALLDDGIDCDGVTTDAQAPTGVALITVDSSGQNTIMIVAGANGCLSAEQVDAMEAALQAASVVVCQLEVPEAVVGHTLARARALGKIVILNPAPATGPLPAQWLPWIDYLVPNESEAQLLSGVAVTGRQGAEAAAKVLLQRGAGKVLLTLGAAGALLAGPEGIQDFPAFKVQAVDATAAGDTFTGAFAASLAQGCAEVEAIRFAQQAAALSVTQEGAQPSIPHRQHVLAWPW</sequence>
<dbReference type="EC" id="2.7.1.15" evidence="9 10"/>
<comment type="similarity">
    <text evidence="9">Belongs to the carbohydrate kinase PfkB family. Ribokinase subfamily.</text>
</comment>
<comment type="activity regulation">
    <text evidence="9">Activated by a monovalent cation that binds near, but not in, the active site. The most likely occupant of the site in vivo is potassium. Ion binding induces a conformational change that may alter substrate affinity.</text>
</comment>
<accession>A0ABX0YAZ9</accession>
<keyword evidence="6 9" id="KW-0460">Magnesium</keyword>
<keyword evidence="7 9" id="KW-0630">Potassium</keyword>
<keyword evidence="9" id="KW-0963">Cytoplasm</keyword>
<dbReference type="CDD" id="cd01174">
    <property type="entry name" value="ribokinase"/>
    <property type="match status" value="1"/>
</dbReference>
<dbReference type="EMBL" id="JAAVJI010000001">
    <property type="protein sequence ID" value="NJO99466.1"/>
    <property type="molecule type" value="Genomic_DNA"/>
</dbReference>
<evidence type="ECO:0000256" key="4">
    <source>
        <dbReference type="ARBA" id="ARBA00022777"/>
    </source>
</evidence>
<evidence type="ECO:0000256" key="3">
    <source>
        <dbReference type="ARBA" id="ARBA00022741"/>
    </source>
</evidence>
<dbReference type="GO" id="GO:0004747">
    <property type="term" value="F:ribokinase activity"/>
    <property type="evidence" value="ECO:0007669"/>
    <property type="project" value="UniProtKB-EC"/>
</dbReference>
<keyword evidence="1 9" id="KW-0808">Transferase</keyword>
<feature type="binding site" evidence="9">
    <location>
        <begin position="20"/>
        <end position="22"/>
    </location>
    <ligand>
        <name>substrate</name>
    </ligand>
</feature>
<feature type="binding site" evidence="9">
    <location>
        <position position="194"/>
    </location>
    <ligand>
        <name>ATP</name>
        <dbReference type="ChEBI" id="CHEBI:30616"/>
    </ligand>
</feature>
<dbReference type="HAMAP" id="MF_01987">
    <property type="entry name" value="Ribokinase"/>
    <property type="match status" value="1"/>
</dbReference>
<comment type="caution">
    <text evidence="12">The sequence shown here is derived from an EMBL/GenBank/DDBJ whole genome shotgun (WGS) entry which is preliminary data.</text>
</comment>
<dbReference type="InterPro" id="IPR002139">
    <property type="entry name" value="Ribo/fructo_kinase"/>
</dbReference>
<dbReference type="Gene3D" id="3.40.1190.20">
    <property type="match status" value="1"/>
</dbReference>
<reference evidence="12 13" key="1">
    <citation type="submission" date="2020-03" db="EMBL/GenBank/DDBJ databases">
        <authorList>
            <person name="Wang L."/>
            <person name="He N."/>
            <person name="Li Y."/>
            <person name="Fang Y."/>
            <person name="Zhang F."/>
        </authorList>
    </citation>
    <scope>NUCLEOTIDE SEQUENCE [LARGE SCALE GENOMIC DNA]</scope>
    <source>
        <strain evidence="13">hsmgli-8</strain>
    </source>
</reference>